<dbReference type="AlphaFoldDB" id="A0A1I6RGI5"/>
<dbReference type="RefSeq" id="WP_092903798.1">
    <property type="nucleotide sequence ID" value="NZ_FOZS01000002.1"/>
</dbReference>
<reference evidence="2" key="1">
    <citation type="submission" date="2016-10" db="EMBL/GenBank/DDBJ databases">
        <authorList>
            <person name="Varghese N."/>
            <person name="Submissions S."/>
        </authorList>
    </citation>
    <scope>NUCLEOTIDE SEQUENCE [LARGE SCALE GENOMIC DNA]</scope>
    <source>
        <strain evidence="2">DSM 22427</strain>
    </source>
</reference>
<dbReference type="InterPro" id="IPR045940">
    <property type="entry name" value="DUF6360"/>
</dbReference>
<dbReference type="Proteomes" id="UP000199199">
    <property type="component" value="Unassembled WGS sequence"/>
</dbReference>
<dbReference type="OrthoDB" id="156156at2157"/>
<keyword evidence="2" id="KW-1185">Reference proteome</keyword>
<organism evidence="1 2">
    <name type="scientific">Halostagnicola kamekurae</name>
    <dbReference type="NCBI Taxonomy" id="619731"/>
    <lineage>
        <taxon>Archaea</taxon>
        <taxon>Methanobacteriati</taxon>
        <taxon>Methanobacteriota</taxon>
        <taxon>Stenosarchaea group</taxon>
        <taxon>Halobacteria</taxon>
        <taxon>Halobacteriales</taxon>
        <taxon>Natrialbaceae</taxon>
        <taxon>Halostagnicola</taxon>
    </lineage>
</organism>
<name>A0A1I6RGI5_9EURY</name>
<evidence type="ECO:0000313" key="1">
    <source>
        <dbReference type="EMBL" id="SFS63827.1"/>
    </source>
</evidence>
<protein>
    <submittedName>
        <fullName evidence="1">Uncharacterized protein</fullName>
    </submittedName>
</protein>
<evidence type="ECO:0000313" key="2">
    <source>
        <dbReference type="Proteomes" id="UP000199199"/>
    </source>
</evidence>
<sequence length="95" mass="10565">MSNRLLSVTAHTTLDYVDALATGYEFEFDSVGVVNATTDREEPAEVQLQVELDNRTEAHFPKHVVELQLEPEQARKLAGELEEHAARVEDGAVDT</sequence>
<accession>A0A1I6RGI5</accession>
<dbReference type="EMBL" id="FOZS01000002">
    <property type="protein sequence ID" value="SFS63827.1"/>
    <property type="molecule type" value="Genomic_DNA"/>
</dbReference>
<proteinExistence type="predicted"/>
<gene>
    <name evidence="1" type="ORF">SAMN04488556_1780</name>
</gene>
<dbReference type="Pfam" id="PF19887">
    <property type="entry name" value="DUF6360"/>
    <property type="match status" value="1"/>
</dbReference>